<keyword evidence="3" id="KW-0808">Transferase</keyword>
<name>A0ABY7VVF5_9BACT</name>
<dbReference type="InterPro" id="IPR002656">
    <property type="entry name" value="Acyl_transf_3_dom"/>
</dbReference>
<comment type="subcellular location">
    <subcellularLocation>
        <location evidence="1">Cell membrane</location>
        <topology evidence="1">Multi-pass membrane protein</topology>
    </subcellularLocation>
</comment>
<gene>
    <name evidence="11" type="ORF">PQO03_20535</name>
</gene>
<feature type="transmembrane region" description="Helical" evidence="8">
    <location>
        <begin position="240"/>
        <end position="258"/>
    </location>
</feature>
<feature type="transmembrane region" description="Helical" evidence="8">
    <location>
        <begin position="335"/>
        <end position="353"/>
    </location>
</feature>
<keyword evidence="2" id="KW-1003">Cell membrane</keyword>
<evidence type="ECO:0000259" key="10">
    <source>
        <dbReference type="Pfam" id="PF19040"/>
    </source>
</evidence>
<keyword evidence="6 8" id="KW-0472">Membrane</keyword>
<feature type="transmembrane region" description="Helical" evidence="8">
    <location>
        <begin position="162"/>
        <end position="181"/>
    </location>
</feature>
<evidence type="ECO:0000313" key="11">
    <source>
        <dbReference type="EMBL" id="WDE98208.1"/>
    </source>
</evidence>
<dbReference type="InterPro" id="IPR043968">
    <property type="entry name" value="SGNH"/>
</dbReference>
<feature type="transmembrane region" description="Helical" evidence="8">
    <location>
        <begin position="72"/>
        <end position="91"/>
    </location>
</feature>
<dbReference type="PANTHER" id="PTHR23028:SF53">
    <property type="entry name" value="ACYL_TRANSF_3 DOMAIN-CONTAINING PROTEIN"/>
    <property type="match status" value="1"/>
</dbReference>
<dbReference type="Gene3D" id="3.40.50.1110">
    <property type="entry name" value="SGNH hydrolase"/>
    <property type="match status" value="1"/>
</dbReference>
<evidence type="ECO:0000256" key="2">
    <source>
        <dbReference type="ARBA" id="ARBA00022475"/>
    </source>
</evidence>
<evidence type="ECO:0000256" key="3">
    <source>
        <dbReference type="ARBA" id="ARBA00022679"/>
    </source>
</evidence>
<dbReference type="PANTHER" id="PTHR23028">
    <property type="entry name" value="ACETYLTRANSFERASE"/>
    <property type="match status" value="1"/>
</dbReference>
<proteinExistence type="predicted"/>
<keyword evidence="12" id="KW-1185">Reference proteome</keyword>
<keyword evidence="4 8" id="KW-0812">Transmembrane</keyword>
<feature type="transmembrane region" description="Helical" evidence="8">
    <location>
        <begin position="270"/>
        <end position="293"/>
    </location>
</feature>
<feature type="transmembrane region" description="Helical" evidence="8">
    <location>
        <begin position="33"/>
        <end position="51"/>
    </location>
</feature>
<evidence type="ECO:0000256" key="6">
    <source>
        <dbReference type="ARBA" id="ARBA00023136"/>
    </source>
</evidence>
<dbReference type="InterPro" id="IPR050879">
    <property type="entry name" value="Acyltransferase_3"/>
</dbReference>
<evidence type="ECO:0000313" key="12">
    <source>
        <dbReference type="Proteomes" id="UP001214250"/>
    </source>
</evidence>
<feature type="domain" description="SGNH" evidence="10">
    <location>
        <begin position="386"/>
        <end position="603"/>
    </location>
</feature>
<dbReference type="InterPro" id="IPR036514">
    <property type="entry name" value="SGNH_hydro_sf"/>
</dbReference>
<evidence type="ECO:0000256" key="7">
    <source>
        <dbReference type="ARBA" id="ARBA00023315"/>
    </source>
</evidence>
<feature type="transmembrane region" description="Helical" evidence="8">
    <location>
        <begin position="305"/>
        <end position="323"/>
    </location>
</feature>
<sequence>MKYRPEIDGLRAIAVIPVILFHLSPALFPSGFIGVDIFFVISGFLITSLVLKEQTKGNFSFKDFWIRRIKRLFPAMATVLIATLIAGYFLLFENEFKSLAAQTIAVLLMLANIKMWKMSDYWAPAAEEIPLLHTWSLGVEEQFYVLYVLLLVFILKFSKKHLLPIISLLFIISFSLCIYSASRYPDANWYFLHTRAWELLAGAIVAILLQKNIYIPKYFSLVGLIGIAISYIIIDKTFLFPSGITILPILATACFIFASHQNRLLTLSPIVYIGKISYPLYLWHWPIIVFYHNVIYPSKLGWTDIVYILLLTFFCSITSYHFIENPIRRSRYKYTSKLIFTVLILVFCVSFAIKKDFIVNTDNSTYTAGHNSQQKYELVHHWKDGPLIFGKDSPQVVLIGSSHARMYAPIIHEICEELNISSAYFTASGTSAPFVSEFYDPKNVKIGGNDRSEYDEIKRKNLALWKPNIIITIDRYEEFFSDPNIEQIYKLYFSELNKYSSNIITLEQIPIAGTASNLLLNLERNKFKNNSMSEHPKHTKVRNLAHKVINNLCKEYDIDFIKTQDLFLNSDGKVIFADKNNVTYYKDDDHLNDHGARLVKSRLKAAILRALKKAPAEYASP</sequence>
<dbReference type="Pfam" id="PF01757">
    <property type="entry name" value="Acyl_transf_3"/>
    <property type="match status" value="1"/>
</dbReference>
<feature type="transmembrane region" description="Helical" evidence="8">
    <location>
        <begin position="135"/>
        <end position="155"/>
    </location>
</feature>
<feature type="transmembrane region" description="Helical" evidence="8">
    <location>
        <begin position="187"/>
        <end position="209"/>
    </location>
</feature>
<evidence type="ECO:0000256" key="4">
    <source>
        <dbReference type="ARBA" id="ARBA00022692"/>
    </source>
</evidence>
<reference evidence="11 12" key="1">
    <citation type="submission" date="2023-02" db="EMBL/GenBank/DDBJ databases">
        <title>Genome sequence of Lentisphaera profundi SAORIC-696.</title>
        <authorList>
            <person name="Kim e."/>
            <person name="Cho J.-C."/>
            <person name="Choi A."/>
            <person name="Kang I."/>
        </authorList>
    </citation>
    <scope>NUCLEOTIDE SEQUENCE [LARGE SCALE GENOMIC DNA]</scope>
    <source>
        <strain evidence="11 12">SAORIC-696</strain>
    </source>
</reference>
<keyword evidence="5 8" id="KW-1133">Transmembrane helix</keyword>
<dbReference type="GO" id="GO:0016746">
    <property type="term" value="F:acyltransferase activity"/>
    <property type="evidence" value="ECO:0007669"/>
    <property type="project" value="UniProtKB-KW"/>
</dbReference>
<accession>A0ABY7VVF5</accession>
<dbReference type="Proteomes" id="UP001214250">
    <property type="component" value="Chromosome 2"/>
</dbReference>
<evidence type="ECO:0000256" key="5">
    <source>
        <dbReference type="ARBA" id="ARBA00022989"/>
    </source>
</evidence>
<dbReference type="SUPFAM" id="SSF52266">
    <property type="entry name" value="SGNH hydrolase"/>
    <property type="match status" value="1"/>
</dbReference>
<dbReference type="EMBL" id="CP117812">
    <property type="protein sequence ID" value="WDE98208.1"/>
    <property type="molecule type" value="Genomic_DNA"/>
</dbReference>
<dbReference type="RefSeq" id="WP_274153045.1">
    <property type="nucleotide sequence ID" value="NZ_CP117812.1"/>
</dbReference>
<feature type="domain" description="Acyltransferase 3" evidence="9">
    <location>
        <begin position="5"/>
        <end position="318"/>
    </location>
</feature>
<organism evidence="11 12">
    <name type="scientific">Lentisphaera profundi</name>
    <dbReference type="NCBI Taxonomy" id="1658616"/>
    <lineage>
        <taxon>Bacteria</taxon>
        <taxon>Pseudomonadati</taxon>
        <taxon>Lentisphaerota</taxon>
        <taxon>Lentisphaeria</taxon>
        <taxon>Lentisphaerales</taxon>
        <taxon>Lentisphaeraceae</taxon>
        <taxon>Lentisphaera</taxon>
    </lineage>
</organism>
<feature type="transmembrane region" description="Helical" evidence="8">
    <location>
        <begin position="218"/>
        <end position="234"/>
    </location>
</feature>
<keyword evidence="7 11" id="KW-0012">Acyltransferase</keyword>
<evidence type="ECO:0000259" key="9">
    <source>
        <dbReference type="Pfam" id="PF01757"/>
    </source>
</evidence>
<protein>
    <submittedName>
        <fullName evidence="11">Acyltransferase family protein</fullName>
    </submittedName>
</protein>
<dbReference type="Pfam" id="PF19040">
    <property type="entry name" value="SGNH"/>
    <property type="match status" value="1"/>
</dbReference>
<evidence type="ECO:0000256" key="8">
    <source>
        <dbReference type="SAM" id="Phobius"/>
    </source>
</evidence>
<feature type="transmembrane region" description="Helical" evidence="8">
    <location>
        <begin position="9"/>
        <end position="27"/>
    </location>
</feature>
<evidence type="ECO:0000256" key="1">
    <source>
        <dbReference type="ARBA" id="ARBA00004651"/>
    </source>
</evidence>